<proteinExistence type="predicted"/>
<sequence>MTFPALCVFLLVLQPQPPLPVSSSISPTTGGIKAGIQSSGGVPVAGVQIRLKHKDGRVWGTLTDGMGRFMAGGLPPGEYRMESSLAGFKGESCAIQIKAQAWLMGVPVGPRAYEKPGLRALRFQGPATYEVPGGLIRPQQRPELGKIPMH</sequence>
<dbReference type="InterPro" id="IPR013783">
    <property type="entry name" value="Ig-like_fold"/>
</dbReference>
<protein>
    <submittedName>
        <fullName evidence="1">Carboxypeptidase regulatory-like domain-containing protein</fullName>
    </submittedName>
</protein>
<dbReference type="EMBL" id="JADKIO010000009">
    <property type="protein sequence ID" value="MBK9797439.1"/>
    <property type="molecule type" value="Genomic_DNA"/>
</dbReference>
<dbReference type="GO" id="GO:0004180">
    <property type="term" value="F:carboxypeptidase activity"/>
    <property type="evidence" value="ECO:0007669"/>
    <property type="project" value="UniProtKB-KW"/>
</dbReference>
<dbReference type="Pfam" id="PF13620">
    <property type="entry name" value="CarboxypepD_reg"/>
    <property type="match status" value="1"/>
</dbReference>
<comment type="caution">
    <text evidence="1">The sequence shown here is derived from an EMBL/GenBank/DDBJ whole genome shotgun (WGS) entry which is preliminary data.</text>
</comment>
<dbReference type="SUPFAM" id="SSF49452">
    <property type="entry name" value="Starch-binding domain-like"/>
    <property type="match status" value="1"/>
</dbReference>
<keyword evidence="1" id="KW-0645">Protease</keyword>
<evidence type="ECO:0000313" key="2">
    <source>
        <dbReference type="Proteomes" id="UP000886657"/>
    </source>
</evidence>
<dbReference type="Proteomes" id="UP000886657">
    <property type="component" value="Unassembled WGS sequence"/>
</dbReference>
<dbReference type="AlphaFoldDB" id="A0A9D7SGV7"/>
<dbReference type="InterPro" id="IPR013784">
    <property type="entry name" value="Carb-bd-like_fold"/>
</dbReference>
<dbReference type="GO" id="GO:0030246">
    <property type="term" value="F:carbohydrate binding"/>
    <property type="evidence" value="ECO:0007669"/>
    <property type="project" value="InterPro"/>
</dbReference>
<evidence type="ECO:0000313" key="1">
    <source>
        <dbReference type="EMBL" id="MBK9797439.1"/>
    </source>
</evidence>
<keyword evidence="1" id="KW-0121">Carboxypeptidase</keyword>
<reference evidence="1" key="1">
    <citation type="submission" date="2020-10" db="EMBL/GenBank/DDBJ databases">
        <title>Connecting structure to function with the recovery of over 1000 high-quality activated sludge metagenome-assembled genomes encoding full-length rRNA genes using long-read sequencing.</title>
        <authorList>
            <person name="Singleton C.M."/>
            <person name="Petriglieri F."/>
            <person name="Kristensen J.M."/>
            <person name="Kirkegaard R.H."/>
            <person name="Michaelsen T.Y."/>
            <person name="Andersen M.H."/>
            <person name="Karst S.M."/>
            <person name="Dueholm M.S."/>
            <person name="Nielsen P.H."/>
            <person name="Albertsen M."/>
        </authorList>
    </citation>
    <scope>NUCLEOTIDE SEQUENCE</scope>
    <source>
        <strain evidence="1">Skiv_18-Q3-R9-52_MAXAC.067</strain>
    </source>
</reference>
<organism evidence="1 2">
    <name type="scientific">Candidatus Geothrix skivensis</name>
    <dbReference type="NCBI Taxonomy" id="2954439"/>
    <lineage>
        <taxon>Bacteria</taxon>
        <taxon>Pseudomonadati</taxon>
        <taxon>Acidobacteriota</taxon>
        <taxon>Holophagae</taxon>
        <taxon>Holophagales</taxon>
        <taxon>Holophagaceae</taxon>
        <taxon>Geothrix</taxon>
    </lineage>
</organism>
<keyword evidence="1" id="KW-0378">Hydrolase</keyword>
<name>A0A9D7SGV7_9BACT</name>
<accession>A0A9D7SGV7</accession>
<dbReference type="Gene3D" id="2.60.40.10">
    <property type="entry name" value="Immunoglobulins"/>
    <property type="match status" value="1"/>
</dbReference>
<gene>
    <name evidence="1" type="ORF">IPP58_13260</name>
</gene>